<name>A0A835MS69_9ROSI</name>
<organism evidence="1 2">
    <name type="scientific">Salix dunnii</name>
    <dbReference type="NCBI Taxonomy" id="1413687"/>
    <lineage>
        <taxon>Eukaryota</taxon>
        <taxon>Viridiplantae</taxon>
        <taxon>Streptophyta</taxon>
        <taxon>Embryophyta</taxon>
        <taxon>Tracheophyta</taxon>
        <taxon>Spermatophyta</taxon>
        <taxon>Magnoliopsida</taxon>
        <taxon>eudicotyledons</taxon>
        <taxon>Gunneridae</taxon>
        <taxon>Pentapetalae</taxon>
        <taxon>rosids</taxon>
        <taxon>fabids</taxon>
        <taxon>Malpighiales</taxon>
        <taxon>Salicaceae</taxon>
        <taxon>Saliceae</taxon>
        <taxon>Salix</taxon>
    </lineage>
</organism>
<reference evidence="1 2" key="1">
    <citation type="submission" date="2020-10" db="EMBL/GenBank/DDBJ databases">
        <title>Plant Genome Project.</title>
        <authorList>
            <person name="Zhang R.-G."/>
        </authorList>
    </citation>
    <scope>NUCLEOTIDE SEQUENCE [LARGE SCALE GENOMIC DNA]</scope>
    <source>
        <strain evidence="1">FAFU-HL-1</strain>
        <tissue evidence="1">Leaf</tissue>
    </source>
</reference>
<sequence>MPSSLAFITLSGHYNIKRLISSIQLIRLAFFEVYEKRASQLLSGKRTLPSWGQMMRPIEEFYSSKGYCCHSKAYLWYCRLHELPSLILLCGQLFIRLWRSIL</sequence>
<comment type="caution">
    <text evidence="1">The sequence shown here is derived from an EMBL/GenBank/DDBJ whole genome shotgun (WGS) entry which is preliminary data.</text>
</comment>
<dbReference type="EMBL" id="JADGMS010000012">
    <property type="protein sequence ID" value="KAF9671466.1"/>
    <property type="molecule type" value="Genomic_DNA"/>
</dbReference>
<dbReference type="Proteomes" id="UP000657918">
    <property type="component" value="Unassembled WGS sequence"/>
</dbReference>
<accession>A0A835MS69</accession>
<dbReference type="AlphaFoldDB" id="A0A835MS69"/>
<evidence type="ECO:0000313" key="1">
    <source>
        <dbReference type="EMBL" id="KAF9671466.1"/>
    </source>
</evidence>
<gene>
    <name evidence="1" type="ORF">SADUNF_Sadunf12G0050700</name>
</gene>
<proteinExistence type="predicted"/>
<protein>
    <submittedName>
        <fullName evidence="1">Uncharacterized protein</fullName>
    </submittedName>
</protein>
<dbReference type="OrthoDB" id="66881at2759"/>
<keyword evidence="2" id="KW-1185">Reference proteome</keyword>
<evidence type="ECO:0000313" key="2">
    <source>
        <dbReference type="Proteomes" id="UP000657918"/>
    </source>
</evidence>